<name>A0A227J0V1_VIBPH</name>
<organism evidence="1 2">
    <name type="scientific">Vibrio parahaemolyticus</name>
    <dbReference type="NCBI Taxonomy" id="670"/>
    <lineage>
        <taxon>Bacteria</taxon>
        <taxon>Pseudomonadati</taxon>
        <taxon>Pseudomonadota</taxon>
        <taxon>Gammaproteobacteria</taxon>
        <taxon>Vibrionales</taxon>
        <taxon>Vibrionaceae</taxon>
        <taxon>Vibrio</taxon>
    </lineage>
</organism>
<evidence type="ECO:0000313" key="1">
    <source>
        <dbReference type="EMBL" id="OXE28054.1"/>
    </source>
</evidence>
<sequence>ALYPEPEVLVVGDFNLSSVSPRFSTLFPSFQTAPVTSWPTNIKGINVPEPMMIGIDHLWLKSEQGQRIICSRESSALPQGSDHRM</sequence>
<reference evidence="1 2" key="1">
    <citation type="journal article" date="2017" name="Appl. Environ. Microbiol.">
        <title>Parallel evolution of two clades of a major Atlantic endemic Vibrio parahaemolyticus pathogen lineage by independent acquisition of related pathogenicity islands.</title>
        <authorList>
            <person name="Xu F."/>
            <person name="Gonzalez-Escalona N."/>
            <person name="Drees K.P."/>
            <person name="Sebra R.P."/>
            <person name="Cooper V.S."/>
            <person name="Jones S.H."/>
            <person name="Whistler C.A."/>
        </authorList>
    </citation>
    <scope>NUCLEOTIDE SEQUENCE [LARGE SCALE GENOMIC DNA]</scope>
    <source>
        <strain evidence="1 2">MAVP-3</strain>
    </source>
</reference>
<dbReference type="GO" id="GO:0004519">
    <property type="term" value="F:endonuclease activity"/>
    <property type="evidence" value="ECO:0007669"/>
    <property type="project" value="UniProtKB-KW"/>
</dbReference>
<dbReference type="EMBL" id="NIXT01004780">
    <property type="protein sequence ID" value="OXE28054.1"/>
    <property type="molecule type" value="Genomic_DNA"/>
</dbReference>
<keyword evidence="1" id="KW-0255">Endonuclease</keyword>
<keyword evidence="1" id="KW-0540">Nuclease</keyword>
<protein>
    <submittedName>
        <fullName evidence="1">Endonuclease</fullName>
    </submittedName>
</protein>
<dbReference type="AlphaFoldDB" id="A0A227J0V1"/>
<feature type="non-terminal residue" evidence="1">
    <location>
        <position position="1"/>
    </location>
</feature>
<accession>A0A227J0V1</accession>
<comment type="caution">
    <text evidence="1">The sequence shown here is derived from an EMBL/GenBank/DDBJ whole genome shotgun (WGS) entry which is preliminary data.</text>
</comment>
<dbReference type="InterPro" id="IPR036691">
    <property type="entry name" value="Endo/exonu/phosph_ase_sf"/>
</dbReference>
<gene>
    <name evidence="1" type="ORF">CA163_35900</name>
</gene>
<keyword evidence="1" id="KW-0378">Hydrolase</keyword>
<proteinExistence type="predicted"/>
<dbReference type="SUPFAM" id="SSF56219">
    <property type="entry name" value="DNase I-like"/>
    <property type="match status" value="1"/>
</dbReference>
<evidence type="ECO:0000313" key="2">
    <source>
        <dbReference type="Proteomes" id="UP000214596"/>
    </source>
</evidence>
<dbReference type="Proteomes" id="UP000214596">
    <property type="component" value="Unassembled WGS sequence"/>
</dbReference>
<feature type="non-terminal residue" evidence="1">
    <location>
        <position position="85"/>
    </location>
</feature>